<dbReference type="InterPro" id="IPR018060">
    <property type="entry name" value="HTH_AraC"/>
</dbReference>
<dbReference type="GO" id="GO:0003700">
    <property type="term" value="F:DNA-binding transcription factor activity"/>
    <property type="evidence" value="ECO:0007669"/>
    <property type="project" value="InterPro"/>
</dbReference>
<dbReference type="InterPro" id="IPR018062">
    <property type="entry name" value="HTH_AraC-typ_CS"/>
</dbReference>
<dbReference type="EMBL" id="JZDQ02000002">
    <property type="protein sequence ID" value="OIJ28513.1"/>
    <property type="molecule type" value="Genomic_DNA"/>
</dbReference>
<dbReference type="PANTHER" id="PTHR46796">
    <property type="entry name" value="HTH-TYPE TRANSCRIPTIONAL ACTIVATOR RHAS-RELATED"/>
    <property type="match status" value="1"/>
</dbReference>
<dbReference type="InterPro" id="IPR050204">
    <property type="entry name" value="AraC_XylS_family_regulators"/>
</dbReference>
<protein>
    <recommendedName>
        <fullName evidence="4">HTH araC/xylS-type domain-containing protein</fullName>
    </recommendedName>
</protein>
<evidence type="ECO:0000256" key="3">
    <source>
        <dbReference type="ARBA" id="ARBA00023163"/>
    </source>
</evidence>
<dbReference type="AlphaFoldDB" id="A0A1J4NDF5"/>
<dbReference type="InterPro" id="IPR009057">
    <property type="entry name" value="Homeodomain-like_sf"/>
</dbReference>
<gene>
    <name evidence="5" type="ORF">UG56_001660</name>
</gene>
<dbReference type="RefSeq" id="WP_045547908.1">
    <property type="nucleotide sequence ID" value="NZ_JZDQ02000002.1"/>
</dbReference>
<dbReference type="STRING" id="1844.UG56_001660"/>
<dbReference type="GO" id="GO:0043565">
    <property type="term" value="F:sequence-specific DNA binding"/>
    <property type="evidence" value="ECO:0007669"/>
    <property type="project" value="InterPro"/>
</dbReference>
<evidence type="ECO:0000256" key="1">
    <source>
        <dbReference type="ARBA" id="ARBA00023015"/>
    </source>
</evidence>
<keyword evidence="1" id="KW-0805">Transcription regulation</keyword>
<dbReference type="Gene3D" id="1.10.10.60">
    <property type="entry name" value="Homeodomain-like"/>
    <property type="match status" value="1"/>
</dbReference>
<proteinExistence type="predicted"/>
<dbReference type="SMART" id="SM00342">
    <property type="entry name" value="HTH_ARAC"/>
    <property type="match status" value="1"/>
</dbReference>
<dbReference type="OrthoDB" id="5464689at2"/>
<keyword evidence="2" id="KW-0238">DNA-binding</keyword>
<name>A0A1J4NDF5_9ACTN</name>
<accession>A0A1J4NDF5</accession>
<keyword evidence="6" id="KW-1185">Reference proteome</keyword>
<evidence type="ECO:0000313" key="6">
    <source>
        <dbReference type="Proteomes" id="UP000033772"/>
    </source>
</evidence>
<comment type="caution">
    <text evidence="5">The sequence shown here is derived from an EMBL/GenBank/DDBJ whole genome shotgun (WGS) entry which is preliminary data.</text>
</comment>
<dbReference type="Pfam" id="PF14525">
    <property type="entry name" value="AraC_binding_2"/>
    <property type="match status" value="1"/>
</dbReference>
<sequence length="334" mass="35865">MPNSRTISADITDIDEARTVGGKLFYPHDVEVTDRGGQFGVHLAVRSFGPVTVGRLAYESAVRVGTGPLGDGYQVNVPATGAIRTAYGRDTVLATPTMAAVHSPHRPTCLEGWGGGEDVMTLKLDRFVVEDTLERLLGHPLRSPLEMAPGLSVDRGPGQQVWQLARVLIHQVYAVRADEHGAAAGESVFDASPFTDSLAQSIITGLLYAHEHNYAEELRRPAAASGPAAIRAAVAYIEEHAAEPIGVSDVAGHAGLCMRALQQGFARHLETTPSEFLRQVRLGRVRDALLTSDAEATTVATVASSWGFFSLGRFAAQYREAYGETPSQTLRRKP</sequence>
<evidence type="ECO:0000256" key="2">
    <source>
        <dbReference type="ARBA" id="ARBA00023125"/>
    </source>
</evidence>
<evidence type="ECO:0000313" key="5">
    <source>
        <dbReference type="EMBL" id="OIJ28513.1"/>
    </source>
</evidence>
<dbReference type="Pfam" id="PF12833">
    <property type="entry name" value="HTH_18"/>
    <property type="match status" value="1"/>
</dbReference>
<dbReference type="InterPro" id="IPR035418">
    <property type="entry name" value="AraC-bd_2"/>
</dbReference>
<organism evidence="5 6">
    <name type="scientific">Nocardioides luteus</name>
    <dbReference type="NCBI Taxonomy" id="1844"/>
    <lineage>
        <taxon>Bacteria</taxon>
        <taxon>Bacillati</taxon>
        <taxon>Actinomycetota</taxon>
        <taxon>Actinomycetes</taxon>
        <taxon>Propionibacteriales</taxon>
        <taxon>Nocardioidaceae</taxon>
        <taxon>Nocardioides</taxon>
    </lineage>
</organism>
<dbReference type="PROSITE" id="PS00041">
    <property type="entry name" value="HTH_ARAC_FAMILY_1"/>
    <property type="match status" value="1"/>
</dbReference>
<dbReference type="PROSITE" id="PS01124">
    <property type="entry name" value="HTH_ARAC_FAMILY_2"/>
    <property type="match status" value="1"/>
</dbReference>
<reference evidence="5" key="1">
    <citation type="submission" date="2016-10" db="EMBL/GenBank/DDBJ databases">
        <title>Draft Genome Sequence of Nocardioides luteus Strain BAFB, an Alkane-Degrading Bacterium Isolated from JP-7 Polluted Soil.</title>
        <authorList>
            <person name="Brown L."/>
            <person name="Ruiz O.N."/>
            <person name="Gunasekera T."/>
        </authorList>
    </citation>
    <scope>NUCLEOTIDE SEQUENCE [LARGE SCALE GENOMIC DNA]</scope>
    <source>
        <strain evidence="5">BAFB</strain>
    </source>
</reference>
<evidence type="ECO:0000259" key="4">
    <source>
        <dbReference type="PROSITE" id="PS01124"/>
    </source>
</evidence>
<dbReference type="PANTHER" id="PTHR46796:SF12">
    <property type="entry name" value="HTH-TYPE DNA-BINDING TRANSCRIPTIONAL ACTIVATOR EUTR"/>
    <property type="match status" value="1"/>
</dbReference>
<keyword evidence="3" id="KW-0804">Transcription</keyword>
<dbReference type="Proteomes" id="UP000033772">
    <property type="component" value="Unassembled WGS sequence"/>
</dbReference>
<dbReference type="SUPFAM" id="SSF46689">
    <property type="entry name" value="Homeodomain-like"/>
    <property type="match status" value="1"/>
</dbReference>
<feature type="domain" description="HTH araC/xylS-type" evidence="4">
    <location>
        <begin position="231"/>
        <end position="332"/>
    </location>
</feature>